<proteinExistence type="predicted"/>
<dbReference type="EMBL" id="GL983045">
    <property type="protein sequence ID" value="EGR34789.1"/>
    <property type="molecule type" value="Genomic_DNA"/>
</dbReference>
<gene>
    <name evidence="2" type="ORF">IMG5_002030</name>
</gene>
<dbReference type="OMA" id="PMEANAF"/>
<sequence length="301" mass="35984">MELEKNIFKLYLVNDFQSSWLQKNRVLVWLKILKTDQVKTNYIELKNKIAMNQKHDSIEETINLDVNRSLHMHSDKINPNQLQSLLRVFAYYNADISYCQGMNYIAGFLYLNILDEAETYKAFETVMNSYFSLLLTDNFEYLKVVFYQIERLLSIFLPELEQHLKQQNVYSNYYATGWLITIFSCVFQYTKNSFLLCTIWDFFLCEGWKGFFKCLLWVLKFIQPKLMKMDFDELLHCMSELIKSDIFICDFQSMIQKGIFANAEQLKKEINTFKVTNSLLKNLENEYNCYILNVKKKLQIQ</sequence>
<dbReference type="OrthoDB" id="294251at2759"/>
<dbReference type="SMART" id="SM00164">
    <property type="entry name" value="TBC"/>
    <property type="match status" value="1"/>
</dbReference>
<dbReference type="RefSeq" id="XP_004040093.1">
    <property type="nucleotide sequence ID" value="XM_004040045.1"/>
</dbReference>
<dbReference type="GO" id="GO:0005096">
    <property type="term" value="F:GTPase activator activity"/>
    <property type="evidence" value="ECO:0007669"/>
    <property type="project" value="TreeGrafter"/>
</dbReference>
<feature type="domain" description="Rab-GAP TBC" evidence="1">
    <location>
        <begin position="19"/>
        <end position="207"/>
    </location>
</feature>
<reference evidence="2 3" key="1">
    <citation type="submission" date="2011-07" db="EMBL/GenBank/DDBJ databases">
        <authorList>
            <person name="Coyne R."/>
            <person name="Brami D."/>
            <person name="Johnson J."/>
            <person name="Hostetler J."/>
            <person name="Hannick L."/>
            <person name="Clark T."/>
            <person name="Cassidy-Hanley D."/>
            <person name="Inman J."/>
        </authorList>
    </citation>
    <scope>NUCLEOTIDE SEQUENCE [LARGE SCALE GENOMIC DNA]</scope>
    <source>
        <strain evidence="2 3">G5</strain>
    </source>
</reference>
<dbReference type="STRING" id="857967.G0QJ24"/>
<dbReference type="PANTHER" id="PTHR47219">
    <property type="entry name" value="RAB GTPASE-ACTIVATING PROTEIN 1-LIKE"/>
    <property type="match status" value="1"/>
</dbReference>
<dbReference type="GO" id="GO:0031267">
    <property type="term" value="F:small GTPase binding"/>
    <property type="evidence" value="ECO:0007669"/>
    <property type="project" value="TreeGrafter"/>
</dbReference>
<dbReference type="AlphaFoldDB" id="G0QJ24"/>
<evidence type="ECO:0000259" key="1">
    <source>
        <dbReference type="PROSITE" id="PS50086"/>
    </source>
</evidence>
<evidence type="ECO:0000313" key="3">
    <source>
        <dbReference type="Proteomes" id="UP000008983"/>
    </source>
</evidence>
<dbReference type="eggNOG" id="KOG1102">
    <property type="taxonomic scope" value="Eukaryota"/>
</dbReference>
<dbReference type="PROSITE" id="PS50086">
    <property type="entry name" value="TBC_RABGAP"/>
    <property type="match status" value="1"/>
</dbReference>
<evidence type="ECO:0000313" key="2">
    <source>
        <dbReference type="EMBL" id="EGR34789.1"/>
    </source>
</evidence>
<organism evidence="2 3">
    <name type="scientific">Ichthyophthirius multifiliis</name>
    <name type="common">White spot disease agent</name>
    <name type="synonym">Ich</name>
    <dbReference type="NCBI Taxonomy" id="5932"/>
    <lineage>
        <taxon>Eukaryota</taxon>
        <taxon>Sar</taxon>
        <taxon>Alveolata</taxon>
        <taxon>Ciliophora</taxon>
        <taxon>Intramacronucleata</taxon>
        <taxon>Oligohymenophorea</taxon>
        <taxon>Hymenostomatida</taxon>
        <taxon>Ophryoglenina</taxon>
        <taxon>Ichthyophthirius</taxon>
    </lineage>
</organism>
<dbReference type="Gene3D" id="1.10.472.80">
    <property type="entry name" value="Ypt/Rab-GAP domain of gyp1p, domain 3"/>
    <property type="match status" value="1"/>
</dbReference>
<dbReference type="Proteomes" id="UP000008983">
    <property type="component" value="Unassembled WGS sequence"/>
</dbReference>
<dbReference type="GeneID" id="14910982"/>
<name>G0QJ24_ICHMU</name>
<accession>G0QJ24</accession>
<dbReference type="InterPro" id="IPR000195">
    <property type="entry name" value="Rab-GAP-TBC_dom"/>
</dbReference>
<dbReference type="Gene3D" id="1.10.8.270">
    <property type="entry name" value="putative rabgap domain of human tbc1 domain family member 14 like domains"/>
    <property type="match status" value="1"/>
</dbReference>
<dbReference type="InParanoid" id="G0QJ24"/>
<protein>
    <submittedName>
        <fullName evidence="2">Rab-like gtpase activating protein, putative</fullName>
    </submittedName>
</protein>
<keyword evidence="3" id="KW-1185">Reference proteome</keyword>
<dbReference type="InterPro" id="IPR050302">
    <property type="entry name" value="Rab_GAP_TBC_domain"/>
</dbReference>
<dbReference type="Pfam" id="PF00566">
    <property type="entry name" value="RabGAP-TBC"/>
    <property type="match status" value="1"/>
</dbReference>
<dbReference type="SUPFAM" id="SSF47923">
    <property type="entry name" value="Ypt/Rab-GAP domain of gyp1p"/>
    <property type="match status" value="2"/>
</dbReference>
<dbReference type="PANTHER" id="PTHR47219:SF9">
    <property type="entry name" value="GTPASE ACTIVATING PROTEIN AND CENTROSOME-ASSOCIATED, ISOFORM B"/>
    <property type="match status" value="1"/>
</dbReference>
<dbReference type="InterPro" id="IPR035969">
    <property type="entry name" value="Rab-GAP_TBC_sf"/>
</dbReference>